<name>A0AAN9IGF9_CLITE</name>
<dbReference type="GO" id="GO:0140662">
    <property type="term" value="F:ATP-dependent protein folding chaperone"/>
    <property type="evidence" value="ECO:0007669"/>
    <property type="project" value="InterPro"/>
</dbReference>
<dbReference type="GO" id="GO:0005524">
    <property type="term" value="F:ATP binding"/>
    <property type="evidence" value="ECO:0007669"/>
    <property type="project" value="UniProtKB-KW"/>
</dbReference>
<dbReference type="SUPFAM" id="SSF53067">
    <property type="entry name" value="Actin-like ATPase domain"/>
    <property type="match status" value="1"/>
</dbReference>
<comment type="caution">
    <text evidence="3">The sequence shown here is derived from an EMBL/GenBank/DDBJ whole genome shotgun (WGS) entry which is preliminary data.</text>
</comment>
<dbReference type="Pfam" id="PF00012">
    <property type="entry name" value="HSP70"/>
    <property type="match status" value="1"/>
</dbReference>
<dbReference type="PANTHER" id="PTHR45639:SF34">
    <property type="entry name" value="CHAPERONE PROTEIN DNAK"/>
    <property type="match status" value="1"/>
</dbReference>
<accession>A0AAN9IGF9</accession>
<evidence type="ECO:0000313" key="4">
    <source>
        <dbReference type="Proteomes" id="UP001359559"/>
    </source>
</evidence>
<keyword evidence="2" id="KW-0067">ATP-binding</keyword>
<dbReference type="Gene3D" id="3.30.420.40">
    <property type="match status" value="1"/>
</dbReference>
<evidence type="ECO:0000256" key="1">
    <source>
        <dbReference type="ARBA" id="ARBA00022741"/>
    </source>
</evidence>
<dbReference type="PANTHER" id="PTHR45639">
    <property type="entry name" value="HSC70CB, ISOFORM G-RELATED"/>
    <property type="match status" value="1"/>
</dbReference>
<dbReference type="InterPro" id="IPR013126">
    <property type="entry name" value="Hsp_70_fam"/>
</dbReference>
<dbReference type="GO" id="GO:0030968">
    <property type="term" value="P:endoplasmic reticulum unfolded protein response"/>
    <property type="evidence" value="ECO:0007669"/>
    <property type="project" value="TreeGrafter"/>
</dbReference>
<dbReference type="EMBL" id="JAYKXN010000007">
    <property type="protein sequence ID" value="KAK7271616.1"/>
    <property type="molecule type" value="Genomic_DNA"/>
</dbReference>
<keyword evidence="1" id="KW-0547">Nucleotide-binding</keyword>
<reference evidence="3 4" key="1">
    <citation type="submission" date="2024-01" db="EMBL/GenBank/DDBJ databases">
        <title>The genomes of 5 underutilized Papilionoideae crops provide insights into root nodulation and disease resistance.</title>
        <authorList>
            <person name="Yuan L."/>
        </authorList>
    </citation>
    <scope>NUCLEOTIDE SEQUENCE [LARGE SCALE GENOMIC DNA]</scope>
    <source>
        <strain evidence="3">LY-2023</strain>
        <tissue evidence="3">Leaf</tissue>
    </source>
</reference>
<evidence type="ECO:0000313" key="3">
    <source>
        <dbReference type="EMBL" id="KAK7271616.1"/>
    </source>
</evidence>
<dbReference type="InterPro" id="IPR043129">
    <property type="entry name" value="ATPase_NBD"/>
</dbReference>
<dbReference type="AlphaFoldDB" id="A0AAN9IGF9"/>
<protein>
    <submittedName>
        <fullName evidence="3">Uncharacterized protein</fullName>
    </submittedName>
</protein>
<sequence length="105" mass="12059">MVSKLSFEERNDPKTLDIGDRPFIIVLMNNVWRSTTLEEVLAIFLVELREVAKAHMHQPIRNVVLTILISFSRFQLTRIERACTMAGLHVVRLMPKPTVVALLYG</sequence>
<gene>
    <name evidence="3" type="ORF">RJT34_27666</name>
</gene>
<proteinExistence type="predicted"/>
<keyword evidence="4" id="KW-1185">Reference proteome</keyword>
<evidence type="ECO:0000256" key="2">
    <source>
        <dbReference type="ARBA" id="ARBA00022840"/>
    </source>
</evidence>
<dbReference type="Proteomes" id="UP001359559">
    <property type="component" value="Unassembled WGS sequence"/>
</dbReference>
<dbReference type="GO" id="GO:0034663">
    <property type="term" value="C:endoplasmic reticulum chaperone complex"/>
    <property type="evidence" value="ECO:0007669"/>
    <property type="project" value="TreeGrafter"/>
</dbReference>
<organism evidence="3 4">
    <name type="scientific">Clitoria ternatea</name>
    <name type="common">Butterfly pea</name>
    <dbReference type="NCBI Taxonomy" id="43366"/>
    <lineage>
        <taxon>Eukaryota</taxon>
        <taxon>Viridiplantae</taxon>
        <taxon>Streptophyta</taxon>
        <taxon>Embryophyta</taxon>
        <taxon>Tracheophyta</taxon>
        <taxon>Spermatophyta</taxon>
        <taxon>Magnoliopsida</taxon>
        <taxon>eudicotyledons</taxon>
        <taxon>Gunneridae</taxon>
        <taxon>Pentapetalae</taxon>
        <taxon>rosids</taxon>
        <taxon>fabids</taxon>
        <taxon>Fabales</taxon>
        <taxon>Fabaceae</taxon>
        <taxon>Papilionoideae</taxon>
        <taxon>50 kb inversion clade</taxon>
        <taxon>NPAAA clade</taxon>
        <taxon>indigoferoid/millettioid clade</taxon>
        <taxon>Phaseoleae</taxon>
        <taxon>Clitoria</taxon>
    </lineage>
</organism>